<dbReference type="InterPro" id="IPR000719">
    <property type="entry name" value="Prot_kinase_dom"/>
</dbReference>
<feature type="compositionally biased region" description="Polar residues" evidence="7">
    <location>
        <begin position="1348"/>
        <end position="1362"/>
    </location>
</feature>
<comment type="caution">
    <text evidence="10">The sequence shown here is derived from an EMBL/GenBank/DDBJ whole genome shotgun (WGS) entry which is preliminary data.</text>
</comment>
<keyword evidence="8" id="KW-0812">Transmembrane</keyword>
<dbReference type="FunFam" id="1.10.510.10:FF:001501">
    <property type="entry name" value="Protein kinase, putative"/>
    <property type="match status" value="1"/>
</dbReference>
<feature type="region of interest" description="Disordered" evidence="7">
    <location>
        <begin position="1"/>
        <end position="30"/>
    </location>
</feature>
<keyword evidence="8" id="KW-1133">Transmembrane helix</keyword>
<sequence length="1998" mass="214044">MCEDRHLAKRPDARDATLSGNTESLDTLSSSNRGALSAAFSFPTNEVAAFHCIQDSQPSEGVKSSSIIEIPAMVRPVTMPAAAGSSAQRRLSLSPFATALSSCPAPPPRGAATKAAASLEDPGCPGAAEAMQDLTPLTAAGVPEVLAIGTGGEVTAAAIGLPPLRADEHNFEGGCGRHQPCESAVSISGAASAPLGARATAPLATPGASRSVASGGGHLRIPSTRSGKVSGGGSMASSSVARSNDLPAKGMESRPVSRLAAGPRCRESRSANENSPLYWAEAATPALGGGTTSLHPARRGRRANGSWSPGSDCSKTHALMHPSPKLGAGTHCLKPHYHNAGVPFTETRTLSSCGPGGSAARLQLRTCRMPVSIAVVLSTFVTVVLVATLTIVPLSAVSIQSANYVMSTLSISLASSYTRSVEASMLFLPNAIRDYAFAYMGSSEMQAWNWTAADMPQAMRQMCHTVAGTTRNPTSFLLYMSLSSPYTGYSAFCSQQYSNDYLIGNFITDNSSQPRYFVNGTTYDYIEPHIMYRAVQAMTPWEYTVDFGGTGNAWHSVVVPWYERYKETWISRVPESSVAARKASPGRNVTAPTEPVASLTNPLQYLKGYWRVFTYNNVSIITFTFPFVDYANNPASISGALQVDGFDALHPDGLISASTSARAMVVDASSGLVIITSWGQDTSVRMDNWNTSCNCTPGRSDMRAVYLEDITDPLMIAAVKNAGGRRGIADSPYKLDRWTDHFTVNKTENFMVVSRVHISSNYSSVNIVVIYAMRKNEFIDFVNHVQRIAIIAVVTVLIIIVLVEVLLMYLIVQPVRGVAAGLRAAAELRDGSECVDVVPSLIKEVAEMQNNFRVMNAKLMQMKTFLPQGMLGAHITDTDPQGASDASAFAHPTSAPYMSEGGGPWKNAHEDDGYGAPGNKLGVYGNGDVGAARCGSEAADSELGSGLVMAEAGEVRRQGCHQPVGKMTNLSLNDRVLLEEVNHFRRCYCSTIVFCMHLMESEMSVKFLNEHCVYFSEGVLPCVLRYGGVVELQRPDYIVVSFGAHNKVALHQNRAAKCALEVMYVLNATTPIGPRVGCLIDASEYYVGTCGAADRNALVAFSHSLAPKCDLIRVLKSVHTQILLTQRLASTLDSSMLLMPVDCIVLNPIAKKEIVLYELRGHIGMLPWNVSVVMVRQVIRAVRMGFTYMLKGDYGKALEALKPYETTELQAARLAFMCGVFITRNIHRPFVRSVTRLTFSEARFAGYTESGATAWSESHASGISLRTHGHHSLSDGCLEVKNPLASGSGIGGCTSSFSLSPFSKDLYPVTLLTPSPTLRLVVGAPLGSCVPSKEDSERLNEGGATAGAVSSSTHADNCSLTVHRSGAPTEEESRQGEWRVAAASRATEDEGETALFELFVEDQPDDDDVDEGEAGAGGMVSEAGDVGYYDPCDKAKSSSGDGAGELQVENSTAATRVTSGAMRLTRKRELPLFFNDYEGNAWRRSYDILGTGAFSTVYRGLSVSGNLVALKCFQLGARNIEVHAIVDEVRLFANLHHENVVQYLSLYVSESYVIEIMEFVPGGSLDTLLKSFGSLRPESVRRYLRDIARGLNYLHTANIVHCDIKPHNVLLAMDGQCKLSDFGSAIARATSSICKIDDVLEMRGTPGYMAPEVAHGDVPTMKSDVYSLGITILELLTGKLPWVYADAFAPRSSRKLTPTRSSAEHHASQLLSSFVLPVGSASVTNGVATQAGAILTEKELNAELAATQLPAGGLVIDSRLSASSLLNTSYTQPLFSMSARVCSRGSGLLSAENYSVETKHGFRSLTLSHSGGAREERNSNPPLKALASTWEEGASPAATFLSTTNALDLSCFRPDAKDVAPLAYATASEDAVAEASSGDGFGTPLGSLPQRPLDVLQSRLLPLGDAALPVSASRSPSGLISPLFHQTRRYATSPHREPIERVLRNAAQLVVCIGRGLVVPHIPDTLDEDVKDFLEMCLKPDPAERASMSELMLHPWLM</sequence>
<name>A0A836G810_LEIEN</name>
<dbReference type="PANTHER" id="PTHR11584:SF369">
    <property type="entry name" value="MITOGEN-ACTIVATED PROTEIN KINASE KINASE KINASE 19-RELATED"/>
    <property type="match status" value="1"/>
</dbReference>
<feature type="region of interest" description="Disordered" evidence="7">
    <location>
        <begin position="1331"/>
        <end position="1389"/>
    </location>
</feature>
<evidence type="ECO:0000256" key="5">
    <source>
        <dbReference type="ARBA" id="ARBA00022840"/>
    </source>
</evidence>
<evidence type="ECO:0000256" key="6">
    <source>
        <dbReference type="PROSITE-ProRule" id="PRU10141"/>
    </source>
</evidence>
<dbReference type="GO" id="GO:0004674">
    <property type="term" value="F:protein serine/threonine kinase activity"/>
    <property type="evidence" value="ECO:0007669"/>
    <property type="project" value="UniProtKB-KW"/>
</dbReference>
<evidence type="ECO:0000313" key="11">
    <source>
        <dbReference type="Proteomes" id="UP000674179"/>
    </source>
</evidence>
<evidence type="ECO:0000313" key="10">
    <source>
        <dbReference type="EMBL" id="KAG5469861.1"/>
    </source>
</evidence>
<feature type="region of interest" description="Disordered" evidence="7">
    <location>
        <begin position="201"/>
        <end position="312"/>
    </location>
</feature>
<feature type="compositionally biased region" description="Polar residues" evidence="7">
    <location>
        <begin position="18"/>
        <end position="30"/>
    </location>
</feature>
<dbReference type="SUPFAM" id="SSF56112">
    <property type="entry name" value="Protein kinase-like (PK-like)"/>
    <property type="match status" value="1"/>
</dbReference>
<keyword evidence="4" id="KW-0418">Kinase</keyword>
<keyword evidence="11" id="KW-1185">Reference proteome</keyword>
<keyword evidence="8" id="KW-0472">Membrane</keyword>
<dbReference type="EMBL" id="JAFHKP010000033">
    <property type="protein sequence ID" value="KAG5469861.1"/>
    <property type="molecule type" value="Genomic_DNA"/>
</dbReference>
<keyword evidence="1" id="KW-0723">Serine/threonine-protein kinase</keyword>
<reference evidence="10 11" key="1">
    <citation type="submission" date="2021-02" db="EMBL/GenBank/DDBJ databases">
        <title>Leishmania (Mundinia) enrietti genome sequencing and assembly.</title>
        <authorList>
            <person name="Almutairi H."/>
            <person name="Gatherer D."/>
        </authorList>
    </citation>
    <scope>NUCLEOTIDE SEQUENCE [LARGE SCALE GENOMIC DNA]</scope>
    <source>
        <strain evidence="10">CUR178</strain>
    </source>
</reference>
<feature type="transmembrane region" description="Helical" evidence="8">
    <location>
        <begin position="371"/>
        <end position="397"/>
    </location>
</feature>
<evidence type="ECO:0000256" key="4">
    <source>
        <dbReference type="ARBA" id="ARBA00022777"/>
    </source>
</evidence>
<dbReference type="InterPro" id="IPR008271">
    <property type="entry name" value="Ser/Thr_kinase_AS"/>
</dbReference>
<protein>
    <recommendedName>
        <fullName evidence="9">Protein kinase domain-containing protein</fullName>
    </recommendedName>
</protein>
<dbReference type="Proteomes" id="UP000674179">
    <property type="component" value="Chromosome 33"/>
</dbReference>
<dbReference type="GeneID" id="94169276"/>
<dbReference type="InterPro" id="IPR017441">
    <property type="entry name" value="Protein_kinase_ATP_BS"/>
</dbReference>
<dbReference type="KEGG" id="lenr:94169276"/>
<organism evidence="10 11">
    <name type="scientific">Leishmania enriettii</name>
    <dbReference type="NCBI Taxonomy" id="5663"/>
    <lineage>
        <taxon>Eukaryota</taxon>
        <taxon>Discoba</taxon>
        <taxon>Euglenozoa</taxon>
        <taxon>Kinetoplastea</taxon>
        <taxon>Metakinetoplastina</taxon>
        <taxon>Trypanosomatida</taxon>
        <taxon>Trypanosomatidae</taxon>
        <taxon>Leishmaniinae</taxon>
        <taxon>Leishmania</taxon>
    </lineage>
</organism>
<keyword evidence="2" id="KW-0808">Transferase</keyword>
<evidence type="ECO:0000259" key="9">
    <source>
        <dbReference type="PROSITE" id="PS50011"/>
    </source>
</evidence>
<feature type="binding site" evidence="6">
    <location>
        <position position="1511"/>
    </location>
    <ligand>
        <name>ATP</name>
        <dbReference type="ChEBI" id="CHEBI:30616"/>
    </ligand>
</feature>
<dbReference type="PROSITE" id="PS00107">
    <property type="entry name" value="PROTEIN_KINASE_ATP"/>
    <property type="match status" value="1"/>
</dbReference>
<dbReference type="PANTHER" id="PTHR11584">
    <property type="entry name" value="SERINE/THREONINE PROTEIN KINASE"/>
    <property type="match status" value="1"/>
</dbReference>
<evidence type="ECO:0000256" key="2">
    <source>
        <dbReference type="ARBA" id="ARBA00022679"/>
    </source>
</evidence>
<dbReference type="PROSITE" id="PS00108">
    <property type="entry name" value="PROTEIN_KINASE_ST"/>
    <property type="match status" value="1"/>
</dbReference>
<evidence type="ECO:0000256" key="1">
    <source>
        <dbReference type="ARBA" id="ARBA00022527"/>
    </source>
</evidence>
<feature type="transmembrane region" description="Helical" evidence="8">
    <location>
        <begin position="788"/>
        <end position="812"/>
    </location>
</feature>
<gene>
    <name evidence="10" type="ORF">CUR178_02002</name>
</gene>
<dbReference type="SMART" id="SM00220">
    <property type="entry name" value="S_TKc"/>
    <property type="match status" value="1"/>
</dbReference>
<dbReference type="Pfam" id="PF00069">
    <property type="entry name" value="Pkinase"/>
    <property type="match status" value="1"/>
</dbReference>
<accession>A0A836G810</accession>
<dbReference type="Gene3D" id="1.10.510.10">
    <property type="entry name" value="Transferase(Phosphotransferase) domain 1"/>
    <property type="match status" value="2"/>
</dbReference>
<feature type="compositionally biased region" description="Basic and acidic residues" evidence="7">
    <location>
        <begin position="1"/>
        <end position="15"/>
    </location>
</feature>
<feature type="domain" description="Protein kinase" evidence="9">
    <location>
        <begin position="1483"/>
        <end position="1997"/>
    </location>
</feature>
<dbReference type="RefSeq" id="XP_067689869.1">
    <property type="nucleotide sequence ID" value="XM_067833766.1"/>
</dbReference>
<dbReference type="OrthoDB" id="4062651at2759"/>
<evidence type="ECO:0000256" key="8">
    <source>
        <dbReference type="SAM" id="Phobius"/>
    </source>
</evidence>
<proteinExistence type="predicted"/>
<dbReference type="PROSITE" id="PS50011">
    <property type="entry name" value="PROTEIN_KINASE_DOM"/>
    <property type="match status" value="1"/>
</dbReference>
<dbReference type="GO" id="GO:0005524">
    <property type="term" value="F:ATP binding"/>
    <property type="evidence" value="ECO:0007669"/>
    <property type="project" value="UniProtKB-UniRule"/>
</dbReference>
<dbReference type="InterPro" id="IPR011009">
    <property type="entry name" value="Kinase-like_dom_sf"/>
</dbReference>
<keyword evidence="5 6" id="KW-0067">ATP-binding</keyword>
<evidence type="ECO:0000256" key="7">
    <source>
        <dbReference type="SAM" id="MobiDB-lite"/>
    </source>
</evidence>
<keyword evidence="3 6" id="KW-0547">Nucleotide-binding</keyword>
<evidence type="ECO:0000256" key="3">
    <source>
        <dbReference type="ARBA" id="ARBA00022741"/>
    </source>
</evidence>